<dbReference type="InterPro" id="IPR000835">
    <property type="entry name" value="HTH_MarR-typ"/>
</dbReference>
<dbReference type="EMBL" id="QUNO01000016">
    <property type="protein sequence ID" value="REH36273.1"/>
    <property type="molecule type" value="Genomic_DNA"/>
</dbReference>
<keyword evidence="3" id="KW-1185">Reference proteome</keyword>
<dbReference type="Pfam" id="PF01047">
    <property type="entry name" value="MarR"/>
    <property type="match status" value="1"/>
</dbReference>
<protein>
    <submittedName>
        <fullName evidence="2">DNA-binding MarR family transcriptional regulator</fullName>
    </submittedName>
</protein>
<dbReference type="InterPro" id="IPR052526">
    <property type="entry name" value="HTH-type_Bedaq_tolerance"/>
</dbReference>
<organism evidence="2 3">
    <name type="scientific">Kutzneria buriramensis</name>
    <dbReference type="NCBI Taxonomy" id="1045776"/>
    <lineage>
        <taxon>Bacteria</taxon>
        <taxon>Bacillati</taxon>
        <taxon>Actinomycetota</taxon>
        <taxon>Actinomycetes</taxon>
        <taxon>Pseudonocardiales</taxon>
        <taxon>Pseudonocardiaceae</taxon>
        <taxon>Kutzneria</taxon>
    </lineage>
</organism>
<reference evidence="2 3" key="1">
    <citation type="submission" date="2018-08" db="EMBL/GenBank/DDBJ databases">
        <title>Genomic Encyclopedia of Archaeal and Bacterial Type Strains, Phase II (KMG-II): from individual species to whole genera.</title>
        <authorList>
            <person name="Goeker M."/>
        </authorList>
    </citation>
    <scope>NUCLEOTIDE SEQUENCE [LARGE SCALE GENOMIC DNA]</scope>
    <source>
        <strain evidence="2 3">DSM 45791</strain>
    </source>
</reference>
<dbReference type="SUPFAM" id="SSF46785">
    <property type="entry name" value="Winged helix' DNA-binding domain"/>
    <property type="match status" value="1"/>
</dbReference>
<dbReference type="PANTHER" id="PTHR39515">
    <property type="entry name" value="CONSERVED PROTEIN"/>
    <property type="match status" value="1"/>
</dbReference>
<name>A0A3E0H1X0_9PSEU</name>
<dbReference type="GO" id="GO:0003700">
    <property type="term" value="F:DNA-binding transcription factor activity"/>
    <property type="evidence" value="ECO:0007669"/>
    <property type="project" value="InterPro"/>
</dbReference>
<dbReference type="Gene3D" id="1.10.10.10">
    <property type="entry name" value="Winged helix-like DNA-binding domain superfamily/Winged helix DNA-binding domain"/>
    <property type="match status" value="1"/>
</dbReference>
<dbReference type="RefSeq" id="WP_116179568.1">
    <property type="nucleotide sequence ID" value="NZ_CP144375.1"/>
</dbReference>
<evidence type="ECO:0000313" key="3">
    <source>
        <dbReference type="Proteomes" id="UP000256269"/>
    </source>
</evidence>
<dbReference type="InterPro" id="IPR036390">
    <property type="entry name" value="WH_DNA-bd_sf"/>
</dbReference>
<proteinExistence type="predicted"/>
<keyword evidence="2" id="KW-0238">DNA-binding</keyword>
<dbReference type="PROSITE" id="PS50995">
    <property type="entry name" value="HTH_MARR_2"/>
    <property type="match status" value="1"/>
</dbReference>
<dbReference type="InterPro" id="IPR036388">
    <property type="entry name" value="WH-like_DNA-bd_sf"/>
</dbReference>
<sequence length="157" mass="17089">MSQVTPEHDAPSSVNDARTLTEVVTRLRRALRTSIRTDYPWEALPMAQVELLMALADHAPAKIGQLASLQRLAPNTVSGLVQQLVEGGLAVRDSDPSDRRVARVSLTDAGRQQLSEWQQAHERRISAALDKLPPQARAAVADALPALNLLVDHLVTP</sequence>
<dbReference type="SMART" id="SM00347">
    <property type="entry name" value="HTH_MARR"/>
    <property type="match status" value="1"/>
</dbReference>
<evidence type="ECO:0000313" key="2">
    <source>
        <dbReference type="EMBL" id="REH36273.1"/>
    </source>
</evidence>
<evidence type="ECO:0000259" key="1">
    <source>
        <dbReference type="PROSITE" id="PS50995"/>
    </source>
</evidence>
<dbReference type="AlphaFoldDB" id="A0A3E0H1X0"/>
<gene>
    <name evidence="2" type="ORF">BCF44_116142</name>
</gene>
<dbReference type="Proteomes" id="UP000256269">
    <property type="component" value="Unassembled WGS sequence"/>
</dbReference>
<accession>A0A3E0H1X0</accession>
<dbReference type="PANTHER" id="PTHR39515:SF2">
    <property type="entry name" value="HTH-TYPE TRANSCRIPTIONAL REGULATOR RV0880"/>
    <property type="match status" value="1"/>
</dbReference>
<feature type="domain" description="HTH marR-type" evidence="1">
    <location>
        <begin position="17"/>
        <end position="156"/>
    </location>
</feature>
<dbReference type="OrthoDB" id="69852at2"/>
<comment type="caution">
    <text evidence="2">The sequence shown here is derived from an EMBL/GenBank/DDBJ whole genome shotgun (WGS) entry which is preliminary data.</text>
</comment>
<dbReference type="GO" id="GO:0003677">
    <property type="term" value="F:DNA binding"/>
    <property type="evidence" value="ECO:0007669"/>
    <property type="project" value="UniProtKB-KW"/>
</dbReference>